<dbReference type="EMBL" id="CP050964">
    <property type="protein sequence ID" value="QIX89155.1"/>
    <property type="molecule type" value="Genomic_DNA"/>
</dbReference>
<dbReference type="AlphaFoldDB" id="A0AAP9LW88"/>
<reference evidence="1 2" key="1">
    <citation type="submission" date="2019-11" db="EMBL/GenBank/DDBJ databases">
        <title>FDA dAtabase for Regulatory Grade micrObial Sequences (FDA-ARGOS): Supporting development and validation of Infectious Disease Dx tests.</title>
        <authorList>
            <person name="Turner S."/>
            <person name="Byrd R."/>
            <person name="Tallon L."/>
            <person name="Sadzewicz L."/>
            <person name="Vavikolanu K."/>
            <person name="Mehta A."/>
            <person name="Aluvathingal J."/>
            <person name="Nadendla S."/>
            <person name="Myers T."/>
            <person name="Yan Y."/>
            <person name="Sichtig H."/>
        </authorList>
    </citation>
    <scope>NUCLEOTIDE SEQUENCE [LARGE SCALE GENOMIC DNA]</scope>
    <source>
        <strain evidence="1 2">FDAARGOS_739</strain>
    </source>
</reference>
<dbReference type="Proteomes" id="UP000501069">
    <property type="component" value="Chromosome"/>
</dbReference>
<dbReference type="GeneID" id="57959586"/>
<name>A0AAP9LW88_9FIRM</name>
<accession>A0AAP9LW88</accession>
<sequence>MSAIFASDFNMVESNPNGQFVRISEIIDMIKYGAIKINREKMDEYKFDTSVIYDKDKTSREDVMRLWKQYK</sequence>
<protein>
    <submittedName>
        <fullName evidence="1">Uncharacterized protein</fullName>
    </submittedName>
</protein>
<dbReference type="RefSeq" id="WP_003523699.1">
    <property type="nucleotide sequence ID" value="NZ_CABKQO010000001.1"/>
</dbReference>
<evidence type="ECO:0000313" key="2">
    <source>
        <dbReference type="Proteomes" id="UP000501069"/>
    </source>
</evidence>
<gene>
    <name evidence="1" type="ORF">FOC47_00285</name>
</gene>
<evidence type="ECO:0000313" key="1">
    <source>
        <dbReference type="EMBL" id="QIX89155.1"/>
    </source>
</evidence>
<proteinExistence type="predicted"/>
<organism evidence="1 2">
    <name type="scientific">Enterocloster clostridioformis</name>
    <dbReference type="NCBI Taxonomy" id="1531"/>
    <lineage>
        <taxon>Bacteria</taxon>
        <taxon>Bacillati</taxon>
        <taxon>Bacillota</taxon>
        <taxon>Clostridia</taxon>
        <taxon>Lachnospirales</taxon>
        <taxon>Lachnospiraceae</taxon>
        <taxon>Enterocloster</taxon>
    </lineage>
</organism>